<dbReference type="EMBL" id="CP115300">
    <property type="protein sequence ID" value="WBO67085.1"/>
    <property type="molecule type" value="Genomic_DNA"/>
</dbReference>
<evidence type="ECO:0000313" key="5">
    <source>
        <dbReference type="Proteomes" id="UP001212326"/>
    </source>
</evidence>
<keyword evidence="2" id="KW-1133">Transmembrane helix</keyword>
<reference evidence="4 5" key="1">
    <citation type="submission" date="2022-12" db="EMBL/GenBank/DDBJ databases">
        <authorList>
            <person name="Mo P."/>
        </authorList>
    </citation>
    <scope>NUCLEOTIDE SEQUENCE [LARGE SCALE GENOMIC DNA]</scope>
    <source>
        <strain evidence="4 5">HUAS 2-6</strain>
    </source>
</reference>
<evidence type="ECO:0000259" key="3">
    <source>
        <dbReference type="Pfam" id="PF05270"/>
    </source>
</evidence>
<feature type="region of interest" description="Disordered" evidence="1">
    <location>
        <begin position="49"/>
        <end position="138"/>
    </location>
</feature>
<dbReference type="Gene3D" id="2.80.10.50">
    <property type="match status" value="2"/>
</dbReference>
<keyword evidence="5" id="KW-1185">Reference proteome</keyword>
<dbReference type="SUPFAM" id="SSF110221">
    <property type="entry name" value="AbfB domain"/>
    <property type="match status" value="1"/>
</dbReference>
<feature type="domain" description="Alpha-L-arabinofuranosidase B arabinose-binding" evidence="3">
    <location>
        <begin position="135"/>
        <end position="263"/>
    </location>
</feature>
<evidence type="ECO:0000313" key="4">
    <source>
        <dbReference type="EMBL" id="WBO67085.1"/>
    </source>
</evidence>
<feature type="compositionally biased region" description="Low complexity" evidence="1">
    <location>
        <begin position="95"/>
        <end position="121"/>
    </location>
</feature>
<feature type="transmembrane region" description="Helical" evidence="2">
    <location>
        <begin position="26"/>
        <end position="46"/>
    </location>
</feature>
<dbReference type="CDD" id="cd23399">
    <property type="entry name" value="beta-trefoil_ABD_ABFB"/>
    <property type="match status" value="1"/>
</dbReference>
<dbReference type="Pfam" id="PF05270">
    <property type="entry name" value="AbfB"/>
    <property type="match status" value="1"/>
</dbReference>
<accession>A0ABY7P951</accession>
<organism evidence="4 5">
    <name type="scientific">Streptomyces camelliae</name>
    <dbReference type="NCBI Taxonomy" id="3004093"/>
    <lineage>
        <taxon>Bacteria</taxon>
        <taxon>Bacillati</taxon>
        <taxon>Actinomycetota</taxon>
        <taxon>Actinomycetes</taxon>
        <taxon>Kitasatosporales</taxon>
        <taxon>Streptomycetaceae</taxon>
        <taxon>Streptomyces</taxon>
    </lineage>
</organism>
<gene>
    <name evidence="4" type="ORF">O1G22_31900</name>
</gene>
<evidence type="ECO:0000256" key="2">
    <source>
        <dbReference type="SAM" id="Phobius"/>
    </source>
</evidence>
<dbReference type="RefSeq" id="WP_270084475.1">
    <property type="nucleotide sequence ID" value="NZ_CP115300.1"/>
</dbReference>
<dbReference type="Proteomes" id="UP001212326">
    <property type="component" value="Chromosome"/>
</dbReference>
<keyword evidence="2" id="KW-0472">Membrane</keyword>
<protein>
    <submittedName>
        <fullName evidence="4">AbfB domain-containing protein</fullName>
    </submittedName>
</protein>
<name>A0ABY7P951_9ACTN</name>
<evidence type="ECO:0000256" key="1">
    <source>
        <dbReference type="SAM" id="MobiDB-lite"/>
    </source>
</evidence>
<sequence>MPDHTPHPWEHGWTADASRTPGTRRLWLAGALAIAVVTACVTALAVNSTAPRSEAAPRPPGAPTAGGPGLLSFASPSGSTTAPPKGRSALTPVTPQTASASPQPEPSTSPSTSPGSQGSSPQPKPKPAPQETGTSVRSVNYPDRYWHISGDFVRLDPVGSPADRRDATFRVVNGLANSGCYSFATADGGYLRHRNFLLRAEPDDGTPLFRQDATFCPRHSPYPGATMLESVNYPGRFLRHQNFQLKLAPYDNTDLYWADSAFTLVDGLG</sequence>
<dbReference type="InterPro" id="IPR036195">
    <property type="entry name" value="AbfB_ABD_sf"/>
</dbReference>
<dbReference type="InterPro" id="IPR007934">
    <property type="entry name" value="AbfB_ABD"/>
</dbReference>
<keyword evidence="2" id="KW-0812">Transmembrane</keyword>
<proteinExistence type="predicted"/>